<dbReference type="AlphaFoldDB" id="A0ABD0KMT9"/>
<dbReference type="InterPro" id="IPR001079">
    <property type="entry name" value="Galectin_CRD"/>
</dbReference>
<feature type="domain" description="Galectin" evidence="4">
    <location>
        <begin position="209"/>
        <end position="344"/>
    </location>
</feature>
<dbReference type="SMART" id="SM00276">
    <property type="entry name" value="GLECT"/>
    <property type="match status" value="2"/>
</dbReference>
<organism evidence="5 6">
    <name type="scientific">Batillaria attramentaria</name>
    <dbReference type="NCBI Taxonomy" id="370345"/>
    <lineage>
        <taxon>Eukaryota</taxon>
        <taxon>Metazoa</taxon>
        <taxon>Spiralia</taxon>
        <taxon>Lophotrochozoa</taxon>
        <taxon>Mollusca</taxon>
        <taxon>Gastropoda</taxon>
        <taxon>Caenogastropoda</taxon>
        <taxon>Sorbeoconcha</taxon>
        <taxon>Cerithioidea</taxon>
        <taxon>Batillariidae</taxon>
        <taxon>Batillaria</taxon>
    </lineage>
</organism>
<evidence type="ECO:0000313" key="5">
    <source>
        <dbReference type="EMBL" id="KAK7488358.1"/>
    </source>
</evidence>
<dbReference type="SMART" id="SM00908">
    <property type="entry name" value="Gal-bind_lectin"/>
    <property type="match status" value="2"/>
</dbReference>
<evidence type="ECO:0000313" key="6">
    <source>
        <dbReference type="Proteomes" id="UP001519460"/>
    </source>
</evidence>
<evidence type="ECO:0000256" key="1">
    <source>
        <dbReference type="ARBA" id="ARBA00022734"/>
    </source>
</evidence>
<sequence>MYTRIKRNWSTEQNAGPQVERQVTLPYSCVVPGGLSPGKQIQIQGYVQNVPQANGFSVNLCVGPQVTPNCALHFNPRFTEGCVVRNHMSNGKWGSEERSGGLPIAKGQLFEIIFLVDSTCYKVAVNGRHFTEFKHRIPFDQVRNLVIKGDYTTINFIKYEGGSMPAPPPYSPPGYPGYPEKAPAPYSPGGFHPPSGAVGDQLYNPPVPLTHFIPGGMQPGRMIHISGVPHPDADRFTINLKSGPSDHADVNFHFDVRKINAGCQSVVVRNHKSAGTWGPEEREASYFPFVRNSAFDLIILADPVCFKVAVNNQHFIQFPHRLPLQNATVLNITGDVKVTSLRFQ</sequence>
<evidence type="ECO:0000256" key="2">
    <source>
        <dbReference type="ARBA" id="ARBA00022737"/>
    </source>
</evidence>
<dbReference type="Gene3D" id="2.60.120.200">
    <property type="match status" value="2"/>
</dbReference>
<reference evidence="5 6" key="1">
    <citation type="journal article" date="2023" name="Sci. Data">
        <title>Genome assembly of the Korean intertidal mud-creeper Batillaria attramentaria.</title>
        <authorList>
            <person name="Patra A.K."/>
            <person name="Ho P.T."/>
            <person name="Jun S."/>
            <person name="Lee S.J."/>
            <person name="Kim Y."/>
            <person name="Won Y.J."/>
        </authorList>
    </citation>
    <scope>NUCLEOTIDE SEQUENCE [LARGE SCALE GENOMIC DNA]</scope>
    <source>
        <strain evidence="5">Wonlab-2016</strain>
    </source>
</reference>
<protein>
    <recommendedName>
        <fullName evidence="3">Galectin</fullName>
    </recommendedName>
</protein>
<proteinExistence type="predicted"/>
<dbReference type="Pfam" id="PF00337">
    <property type="entry name" value="Gal-bind_lectin"/>
    <property type="match status" value="2"/>
</dbReference>
<dbReference type="InterPro" id="IPR013320">
    <property type="entry name" value="ConA-like_dom_sf"/>
</dbReference>
<dbReference type="Proteomes" id="UP001519460">
    <property type="component" value="Unassembled WGS sequence"/>
</dbReference>
<keyword evidence="1 3" id="KW-0430">Lectin</keyword>
<dbReference type="CDD" id="cd00070">
    <property type="entry name" value="GLECT"/>
    <property type="match status" value="2"/>
</dbReference>
<dbReference type="PROSITE" id="PS51304">
    <property type="entry name" value="GALECTIN"/>
    <property type="match status" value="2"/>
</dbReference>
<dbReference type="FunFam" id="2.60.120.200:FF:000124">
    <property type="entry name" value="Galectin-4"/>
    <property type="match status" value="2"/>
</dbReference>
<dbReference type="PANTHER" id="PTHR11346:SF147">
    <property type="entry name" value="GALECTIN"/>
    <property type="match status" value="1"/>
</dbReference>
<feature type="domain" description="Galectin" evidence="4">
    <location>
        <begin position="27"/>
        <end position="160"/>
    </location>
</feature>
<evidence type="ECO:0000259" key="4">
    <source>
        <dbReference type="PROSITE" id="PS51304"/>
    </source>
</evidence>
<dbReference type="GO" id="GO:0030246">
    <property type="term" value="F:carbohydrate binding"/>
    <property type="evidence" value="ECO:0007669"/>
    <property type="project" value="UniProtKB-UniRule"/>
</dbReference>
<dbReference type="PANTHER" id="PTHR11346">
    <property type="entry name" value="GALECTIN"/>
    <property type="match status" value="1"/>
</dbReference>
<dbReference type="SUPFAM" id="SSF49899">
    <property type="entry name" value="Concanavalin A-like lectins/glucanases"/>
    <property type="match status" value="2"/>
</dbReference>
<comment type="caution">
    <text evidence="5">The sequence shown here is derived from an EMBL/GenBank/DDBJ whole genome shotgun (WGS) entry which is preliminary data.</text>
</comment>
<dbReference type="InterPro" id="IPR044156">
    <property type="entry name" value="Galectin-like"/>
</dbReference>
<gene>
    <name evidence="5" type="ORF">BaRGS_00020332</name>
</gene>
<accession>A0ABD0KMT9</accession>
<dbReference type="EMBL" id="JACVVK020000151">
    <property type="protein sequence ID" value="KAK7488358.1"/>
    <property type="molecule type" value="Genomic_DNA"/>
</dbReference>
<keyword evidence="2" id="KW-0677">Repeat</keyword>
<evidence type="ECO:0000256" key="3">
    <source>
        <dbReference type="RuleBase" id="RU102079"/>
    </source>
</evidence>
<keyword evidence="6" id="KW-1185">Reference proteome</keyword>
<name>A0ABD0KMT9_9CAEN</name>